<dbReference type="PANTHER" id="PTHR30349">
    <property type="entry name" value="PHAGE INTEGRASE-RELATED"/>
    <property type="match status" value="1"/>
</dbReference>
<feature type="domain" description="Tyr recombinase" evidence="2">
    <location>
        <begin position="52"/>
        <end position="258"/>
    </location>
</feature>
<dbReference type="EMBL" id="VSSQ01048595">
    <property type="protein sequence ID" value="MPN02641.1"/>
    <property type="molecule type" value="Genomic_DNA"/>
</dbReference>
<dbReference type="Gene3D" id="1.10.443.10">
    <property type="entry name" value="Intergrase catalytic core"/>
    <property type="match status" value="1"/>
</dbReference>
<evidence type="ECO:0000259" key="2">
    <source>
        <dbReference type="PROSITE" id="PS51898"/>
    </source>
</evidence>
<dbReference type="PROSITE" id="PS51898">
    <property type="entry name" value="TYR_RECOMBINASE"/>
    <property type="match status" value="1"/>
</dbReference>
<accession>A0A645EKX3</accession>
<dbReference type="SUPFAM" id="SSF56349">
    <property type="entry name" value="DNA breaking-rejoining enzymes"/>
    <property type="match status" value="1"/>
</dbReference>
<dbReference type="AlphaFoldDB" id="A0A645EKX3"/>
<organism evidence="3">
    <name type="scientific">bioreactor metagenome</name>
    <dbReference type="NCBI Taxonomy" id="1076179"/>
    <lineage>
        <taxon>unclassified sequences</taxon>
        <taxon>metagenomes</taxon>
        <taxon>ecological metagenomes</taxon>
    </lineage>
</organism>
<dbReference type="InterPro" id="IPR002104">
    <property type="entry name" value="Integrase_catalytic"/>
</dbReference>
<comment type="caution">
    <text evidence="3">The sequence shown here is derived from an EMBL/GenBank/DDBJ whole genome shotgun (WGS) entry which is preliminary data.</text>
</comment>
<reference evidence="3" key="1">
    <citation type="submission" date="2019-08" db="EMBL/GenBank/DDBJ databases">
        <authorList>
            <person name="Kucharzyk K."/>
            <person name="Murdoch R.W."/>
            <person name="Higgins S."/>
            <person name="Loffler F."/>
        </authorList>
    </citation>
    <scope>NUCLEOTIDE SEQUENCE</scope>
</reference>
<evidence type="ECO:0000313" key="3">
    <source>
        <dbReference type="EMBL" id="MPN02641.1"/>
    </source>
</evidence>
<name>A0A645EKX3_9ZZZZ</name>
<gene>
    <name evidence="3" type="ORF">SDC9_149857</name>
</gene>
<dbReference type="InterPro" id="IPR050090">
    <property type="entry name" value="Tyrosine_recombinase_XerCD"/>
</dbReference>
<sequence>MSECWEGLPATVTQNARAYSLLRTILNSAVEDGYLPVNPCHVRGAGNVRRAHKITPLTIDELAVLVEEMPERHRLLVLLAAWCSLRFGELAELRRKDVDLTNMRIKIRRGVTRAEGEIVIDAPKSEAGSRDVAIPPHLKDTIKRHLDQFAQPGREGLVFPSVRGGTLSTSSVYGRAPTVKKVRGQKTQYVGGWGFYRARVVAGHPAMHFHDLRHTGAVLSAQTGATLAELMSRLGHSTPGAALIYQHAARDRDAEIARRLSDLANGTPS</sequence>
<dbReference type="InterPro" id="IPR013762">
    <property type="entry name" value="Integrase-like_cat_sf"/>
</dbReference>
<dbReference type="GO" id="GO:0015074">
    <property type="term" value="P:DNA integration"/>
    <property type="evidence" value="ECO:0007669"/>
    <property type="project" value="InterPro"/>
</dbReference>
<dbReference type="CDD" id="cd01189">
    <property type="entry name" value="INT_ICEBs1_C_like"/>
    <property type="match status" value="1"/>
</dbReference>
<evidence type="ECO:0000256" key="1">
    <source>
        <dbReference type="ARBA" id="ARBA00023172"/>
    </source>
</evidence>
<proteinExistence type="predicted"/>
<dbReference type="PANTHER" id="PTHR30349:SF64">
    <property type="entry name" value="PROPHAGE INTEGRASE INTD-RELATED"/>
    <property type="match status" value="1"/>
</dbReference>
<keyword evidence="1" id="KW-0233">DNA recombination</keyword>
<dbReference type="Pfam" id="PF00589">
    <property type="entry name" value="Phage_integrase"/>
    <property type="match status" value="1"/>
</dbReference>
<protein>
    <submittedName>
        <fullName evidence="3">Putative prophage phiRv2 integrase</fullName>
    </submittedName>
</protein>
<dbReference type="GO" id="GO:0003677">
    <property type="term" value="F:DNA binding"/>
    <property type="evidence" value="ECO:0007669"/>
    <property type="project" value="InterPro"/>
</dbReference>
<dbReference type="InterPro" id="IPR011010">
    <property type="entry name" value="DNA_brk_join_enz"/>
</dbReference>
<dbReference type="GO" id="GO:0006310">
    <property type="term" value="P:DNA recombination"/>
    <property type="evidence" value="ECO:0007669"/>
    <property type="project" value="UniProtKB-KW"/>
</dbReference>